<gene>
    <name evidence="2" type="ORF">EVAR_45424_1</name>
</gene>
<accession>A0A4C1ZJH7</accession>
<feature type="region of interest" description="Disordered" evidence="1">
    <location>
        <begin position="1"/>
        <end position="26"/>
    </location>
</feature>
<name>A0A4C1ZJH7_EUMVA</name>
<sequence length="67" mass="7359">MGGRAGEPPESRRSPSPVDTRTSKESPVRYLSWVGTGYVMKGEKRPAFWSEVLNAACGKCQLVEMVT</sequence>
<dbReference type="AlphaFoldDB" id="A0A4C1ZJH7"/>
<keyword evidence="3" id="KW-1185">Reference proteome</keyword>
<proteinExistence type="predicted"/>
<evidence type="ECO:0000313" key="3">
    <source>
        <dbReference type="Proteomes" id="UP000299102"/>
    </source>
</evidence>
<reference evidence="2 3" key="1">
    <citation type="journal article" date="2019" name="Commun. Biol.">
        <title>The bagworm genome reveals a unique fibroin gene that provides high tensile strength.</title>
        <authorList>
            <person name="Kono N."/>
            <person name="Nakamura H."/>
            <person name="Ohtoshi R."/>
            <person name="Tomita M."/>
            <person name="Numata K."/>
            <person name="Arakawa K."/>
        </authorList>
    </citation>
    <scope>NUCLEOTIDE SEQUENCE [LARGE SCALE GENOMIC DNA]</scope>
</reference>
<evidence type="ECO:0000256" key="1">
    <source>
        <dbReference type="SAM" id="MobiDB-lite"/>
    </source>
</evidence>
<protein>
    <submittedName>
        <fullName evidence="2">Uncharacterized protein</fullName>
    </submittedName>
</protein>
<dbReference type="EMBL" id="BGZK01001833">
    <property type="protein sequence ID" value="GBP87059.1"/>
    <property type="molecule type" value="Genomic_DNA"/>
</dbReference>
<evidence type="ECO:0000313" key="2">
    <source>
        <dbReference type="EMBL" id="GBP87059.1"/>
    </source>
</evidence>
<dbReference type="Proteomes" id="UP000299102">
    <property type="component" value="Unassembled WGS sequence"/>
</dbReference>
<organism evidence="2 3">
    <name type="scientific">Eumeta variegata</name>
    <name type="common">Bagworm moth</name>
    <name type="synonym">Eumeta japonica</name>
    <dbReference type="NCBI Taxonomy" id="151549"/>
    <lineage>
        <taxon>Eukaryota</taxon>
        <taxon>Metazoa</taxon>
        <taxon>Ecdysozoa</taxon>
        <taxon>Arthropoda</taxon>
        <taxon>Hexapoda</taxon>
        <taxon>Insecta</taxon>
        <taxon>Pterygota</taxon>
        <taxon>Neoptera</taxon>
        <taxon>Endopterygota</taxon>
        <taxon>Lepidoptera</taxon>
        <taxon>Glossata</taxon>
        <taxon>Ditrysia</taxon>
        <taxon>Tineoidea</taxon>
        <taxon>Psychidae</taxon>
        <taxon>Oiketicinae</taxon>
        <taxon>Eumeta</taxon>
    </lineage>
</organism>
<comment type="caution">
    <text evidence="2">The sequence shown here is derived from an EMBL/GenBank/DDBJ whole genome shotgun (WGS) entry which is preliminary data.</text>
</comment>